<dbReference type="InterPro" id="IPR036249">
    <property type="entry name" value="Thioredoxin-like_sf"/>
</dbReference>
<dbReference type="PANTHER" id="PTHR10681">
    <property type="entry name" value="THIOREDOXIN PEROXIDASE"/>
    <property type="match status" value="1"/>
</dbReference>
<comment type="caution">
    <text evidence="7">The sequence shown here is derived from an EMBL/GenBank/DDBJ whole genome shotgun (WGS) entry which is preliminary data.</text>
</comment>
<dbReference type="GO" id="GO:0045454">
    <property type="term" value="P:cell redox homeostasis"/>
    <property type="evidence" value="ECO:0007669"/>
    <property type="project" value="TreeGrafter"/>
</dbReference>
<dbReference type="GO" id="GO:0042744">
    <property type="term" value="P:hydrogen peroxide catabolic process"/>
    <property type="evidence" value="ECO:0007669"/>
    <property type="project" value="TreeGrafter"/>
</dbReference>
<dbReference type="PIRSF" id="PIRSF000239">
    <property type="entry name" value="AHPC"/>
    <property type="match status" value="1"/>
</dbReference>
<organism evidence="7 8">
    <name type="scientific">Anaerosolibacter carboniphilus</name>
    <dbReference type="NCBI Taxonomy" id="1417629"/>
    <lineage>
        <taxon>Bacteria</taxon>
        <taxon>Bacillati</taxon>
        <taxon>Bacillota</taxon>
        <taxon>Clostridia</taxon>
        <taxon>Peptostreptococcales</taxon>
        <taxon>Thermotaleaceae</taxon>
        <taxon>Anaerosolibacter</taxon>
    </lineage>
</organism>
<dbReference type="Gene3D" id="3.40.30.10">
    <property type="entry name" value="Glutaredoxin"/>
    <property type="match status" value="1"/>
</dbReference>
<dbReference type="Pfam" id="PF10417">
    <property type="entry name" value="1-cysPrx_C"/>
    <property type="match status" value="1"/>
</dbReference>
<dbReference type="InterPro" id="IPR000866">
    <property type="entry name" value="AhpC/TSA"/>
</dbReference>
<evidence type="ECO:0000259" key="6">
    <source>
        <dbReference type="PROSITE" id="PS51352"/>
    </source>
</evidence>
<dbReference type="Proteomes" id="UP000579281">
    <property type="component" value="Unassembled WGS sequence"/>
</dbReference>
<dbReference type="InterPro" id="IPR024706">
    <property type="entry name" value="Peroxiredoxin_AhpC-typ"/>
</dbReference>
<evidence type="ECO:0000256" key="1">
    <source>
        <dbReference type="ARBA" id="ARBA00009796"/>
    </source>
</evidence>
<name>A0A841KTJ4_9FIRM</name>
<sequence>MAAVADHYQEIIGLNTEVLGISTDSIYAHKVFHETSPHASKVQFPLVSDSTLTISRSYGVFDEQSAASYRATFIIDPTGKIKLWQIYPFEVGRNVEEMLRALKALQYTEKTNEGTPADWQPGDKGIKADFQMAGKI</sequence>
<evidence type="ECO:0000256" key="2">
    <source>
        <dbReference type="ARBA" id="ARBA00022559"/>
    </source>
</evidence>
<dbReference type="GO" id="GO:0006979">
    <property type="term" value="P:response to oxidative stress"/>
    <property type="evidence" value="ECO:0007669"/>
    <property type="project" value="TreeGrafter"/>
</dbReference>
<evidence type="ECO:0000256" key="3">
    <source>
        <dbReference type="ARBA" id="ARBA00022862"/>
    </source>
</evidence>
<evidence type="ECO:0000256" key="5">
    <source>
        <dbReference type="ARBA" id="ARBA00023284"/>
    </source>
</evidence>
<dbReference type="PANTHER" id="PTHR10681:SF121">
    <property type="entry name" value="ALKYL HYDROPEROXIDE REDUCTASE C"/>
    <property type="match status" value="1"/>
</dbReference>
<dbReference type="GO" id="GO:0005829">
    <property type="term" value="C:cytosol"/>
    <property type="evidence" value="ECO:0007669"/>
    <property type="project" value="TreeGrafter"/>
</dbReference>
<evidence type="ECO:0000256" key="4">
    <source>
        <dbReference type="ARBA" id="ARBA00023002"/>
    </source>
</evidence>
<dbReference type="EC" id="1.11.1.24" evidence="7"/>
<protein>
    <submittedName>
        <fullName evidence="7">Peroxiredoxin (Alkyl hydroperoxide reductase subunit C)</fullName>
        <ecNumber evidence="7">1.11.1.24</ecNumber>
    </submittedName>
</protein>
<keyword evidence="8" id="KW-1185">Reference proteome</keyword>
<dbReference type="EMBL" id="JACHEN010000018">
    <property type="protein sequence ID" value="MBB6216916.1"/>
    <property type="molecule type" value="Genomic_DNA"/>
</dbReference>
<proteinExistence type="inferred from homology"/>
<feature type="domain" description="Thioredoxin" evidence="6">
    <location>
        <begin position="1"/>
        <end position="107"/>
    </location>
</feature>
<dbReference type="AlphaFoldDB" id="A0A841KTJ4"/>
<evidence type="ECO:0000313" key="8">
    <source>
        <dbReference type="Proteomes" id="UP000579281"/>
    </source>
</evidence>
<comment type="similarity">
    <text evidence="1">Belongs to the peroxiredoxin family. AhpC/Prx1 subfamily.</text>
</comment>
<dbReference type="GO" id="GO:0033554">
    <property type="term" value="P:cellular response to stress"/>
    <property type="evidence" value="ECO:0007669"/>
    <property type="project" value="TreeGrafter"/>
</dbReference>
<dbReference type="GO" id="GO:0008379">
    <property type="term" value="F:thioredoxin peroxidase activity"/>
    <property type="evidence" value="ECO:0007669"/>
    <property type="project" value="TreeGrafter"/>
</dbReference>
<keyword evidence="5" id="KW-0676">Redox-active center</keyword>
<dbReference type="SUPFAM" id="SSF52833">
    <property type="entry name" value="Thioredoxin-like"/>
    <property type="match status" value="1"/>
</dbReference>
<dbReference type="InterPro" id="IPR013766">
    <property type="entry name" value="Thioredoxin_domain"/>
</dbReference>
<keyword evidence="4 7" id="KW-0560">Oxidoreductase</keyword>
<dbReference type="Pfam" id="PF00578">
    <property type="entry name" value="AhpC-TSA"/>
    <property type="match status" value="1"/>
</dbReference>
<evidence type="ECO:0000313" key="7">
    <source>
        <dbReference type="EMBL" id="MBB6216916.1"/>
    </source>
</evidence>
<keyword evidence="3" id="KW-0049">Antioxidant</keyword>
<dbReference type="InterPro" id="IPR019479">
    <property type="entry name" value="Peroxiredoxin_C"/>
</dbReference>
<dbReference type="InterPro" id="IPR050217">
    <property type="entry name" value="Peroxiredoxin"/>
</dbReference>
<gene>
    <name evidence="7" type="ORF">HNQ80_003021</name>
</gene>
<accession>A0A841KTJ4</accession>
<keyword evidence="2 7" id="KW-0575">Peroxidase</keyword>
<dbReference type="PROSITE" id="PS51352">
    <property type="entry name" value="THIOREDOXIN_2"/>
    <property type="match status" value="1"/>
</dbReference>
<reference evidence="7 8" key="1">
    <citation type="submission" date="2020-08" db="EMBL/GenBank/DDBJ databases">
        <title>Genomic Encyclopedia of Type Strains, Phase IV (KMG-IV): sequencing the most valuable type-strain genomes for metagenomic binning, comparative biology and taxonomic classification.</title>
        <authorList>
            <person name="Goeker M."/>
        </authorList>
    </citation>
    <scope>NUCLEOTIDE SEQUENCE [LARGE SCALE GENOMIC DNA]</scope>
    <source>
        <strain evidence="7 8">DSM 103526</strain>
    </source>
</reference>